<gene>
    <name evidence="3" type="ORF">MNODULE_07560</name>
</gene>
<keyword evidence="4" id="KW-1185">Reference proteome</keyword>
<proteinExistence type="inferred from homology"/>
<dbReference type="GO" id="GO:0005344">
    <property type="term" value="F:oxygen carrier activity"/>
    <property type="evidence" value="ECO:0007669"/>
    <property type="project" value="UniProtKB-KW"/>
</dbReference>
<dbReference type="EMBL" id="VTOW01000001">
    <property type="protein sequence ID" value="NKE70590.1"/>
    <property type="molecule type" value="Genomic_DNA"/>
</dbReference>
<comment type="similarity">
    <text evidence="1">Belongs to the globin family.</text>
</comment>
<comment type="caution">
    <text evidence="3">The sequence shown here is derived from an EMBL/GenBank/DDBJ whole genome shotgun (WGS) entry which is preliminary data.</text>
</comment>
<dbReference type="RefSeq" id="WP_168058831.1">
    <property type="nucleotide sequence ID" value="NZ_VTOW01000001.1"/>
</dbReference>
<keyword evidence="1" id="KW-0561">Oxygen transport</keyword>
<keyword evidence="1" id="KW-0349">Heme</keyword>
<keyword evidence="1" id="KW-0479">Metal-binding</keyword>
<dbReference type="PROSITE" id="PS01033">
    <property type="entry name" value="GLOBIN"/>
    <property type="match status" value="1"/>
</dbReference>
<dbReference type="GO" id="GO:0020037">
    <property type="term" value="F:heme binding"/>
    <property type="evidence" value="ECO:0007669"/>
    <property type="project" value="InterPro"/>
</dbReference>
<keyword evidence="1" id="KW-0813">Transport</keyword>
<dbReference type="Pfam" id="PF00042">
    <property type="entry name" value="Globin"/>
    <property type="match status" value="1"/>
</dbReference>
<keyword evidence="1" id="KW-0408">Iron</keyword>
<organism evidence="3 4">
    <name type="scientific">Candidatus Manganitrophus noduliformans</name>
    <dbReference type="NCBI Taxonomy" id="2606439"/>
    <lineage>
        <taxon>Bacteria</taxon>
        <taxon>Pseudomonadati</taxon>
        <taxon>Nitrospirota</taxon>
        <taxon>Nitrospiria</taxon>
        <taxon>Candidatus Troglogloeales</taxon>
        <taxon>Candidatus Manganitrophaceae</taxon>
        <taxon>Candidatus Manganitrophus</taxon>
    </lineage>
</organism>
<evidence type="ECO:0000259" key="2">
    <source>
        <dbReference type="PROSITE" id="PS01033"/>
    </source>
</evidence>
<dbReference type="InterPro" id="IPR009050">
    <property type="entry name" value="Globin-like_sf"/>
</dbReference>
<dbReference type="Gene3D" id="1.10.490.10">
    <property type="entry name" value="Globins"/>
    <property type="match status" value="1"/>
</dbReference>
<protein>
    <submittedName>
        <fullName evidence="3">Globin</fullName>
    </submittedName>
</protein>
<evidence type="ECO:0000256" key="1">
    <source>
        <dbReference type="RuleBase" id="RU000356"/>
    </source>
</evidence>
<evidence type="ECO:0000313" key="3">
    <source>
        <dbReference type="EMBL" id="NKE70590.1"/>
    </source>
</evidence>
<evidence type="ECO:0000313" key="4">
    <source>
        <dbReference type="Proteomes" id="UP000534783"/>
    </source>
</evidence>
<dbReference type="Proteomes" id="UP000534783">
    <property type="component" value="Unassembled WGS sequence"/>
</dbReference>
<dbReference type="SUPFAM" id="SSF46458">
    <property type="entry name" value="Globin-like"/>
    <property type="match status" value="1"/>
</dbReference>
<reference evidence="3 4" key="1">
    <citation type="journal article" date="2020" name="Nature">
        <title>Bacterial chemolithoautotrophy via manganese oxidation.</title>
        <authorList>
            <person name="Yu H."/>
            <person name="Leadbetter J.R."/>
        </authorList>
    </citation>
    <scope>NUCLEOTIDE SEQUENCE [LARGE SCALE GENOMIC DNA]</scope>
    <source>
        <strain evidence="3 4">Mn-1</strain>
    </source>
</reference>
<sequence>MSDVLKSFQRVRHQGLAEKFYEALLQADPRIKMMFKNTNFERQRELFVHGVLMLIEYANGKTLGEMAIKRLGELHSRRKMSVPPDLYPIWVNCLVETLAKLDPEFSPALDRQWRETLQKGLDVMTRMY</sequence>
<dbReference type="InterPro" id="IPR000971">
    <property type="entry name" value="Globin"/>
</dbReference>
<name>A0A7X6DNT6_9BACT</name>
<dbReference type="InterPro" id="IPR012292">
    <property type="entry name" value="Globin/Proto"/>
</dbReference>
<feature type="domain" description="Globin" evidence="2">
    <location>
        <begin position="1"/>
        <end position="128"/>
    </location>
</feature>
<accession>A0A7X6DNT6</accession>
<dbReference type="GO" id="GO:0019825">
    <property type="term" value="F:oxygen binding"/>
    <property type="evidence" value="ECO:0007669"/>
    <property type="project" value="InterPro"/>
</dbReference>
<dbReference type="AlphaFoldDB" id="A0A7X6DNT6"/>